<evidence type="ECO:0000259" key="12">
    <source>
        <dbReference type="Pfam" id="PF02163"/>
    </source>
</evidence>
<dbReference type="AlphaFoldDB" id="A0A2W7SFQ4"/>
<keyword evidence="8 11" id="KW-1133">Transmembrane helix</keyword>
<dbReference type="GO" id="GO:0004222">
    <property type="term" value="F:metalloendopeptidase activity"/>
    <property type="evidence" value="ECO:0007669"/>
    <property type="project" value="InterPro"/>
</dbReference>
<keyword evidence="6 11" id="KW-0378">Hydrolase</keyword>
<name>A0A2W7SFQ4_9BACT</name>
<comment type="caution">
    <text evidence="13">The sequence shown here is derived from an EMBL/GenBank/DDBJ whole genome shotgun (WGS) entry which is preliminary data.</text>
</comment>
<keyword evidence="4 13" id="KW-0645">Protease</keyword>
<dbReference type="RefSeq" id="WP_111293460.1">
    <property type="nucleotide sequence ID" value="NZ_QKZV01000001.1"/>
</dbReference>
<dbReference type="PANTHER" id="PTHR42837:SF2">
    <property type="entry name" value="MEMBRANE METALLOPROTEASE ARASP2, CHLOROPLASTIC-RELATED"/>
    <property type="match status" value="1"/>
</dbReference>
<dbReference type="InterPro" id="IPR008915">
    <property type="entry name" value="Peptidase_M50"/>
</dbReference>
<feature type="transmembrane region" description="Helical" evidence="11">
    <location>
        <begin position="6"/>
        <end position="28"/>
    </location>
</feature>
<dbReference type="GO" id="GO:0006508">
    <property type="term" value="P:proteolysis"/>
    <property type="evidence" value="ECO:0007669"/>
    <property type="project" value="UniProtKB-KW"/>
</dbReference>
<evidence type="ECO:0000256" key="5">
    <source>
        <dbReference type="ARBA" id="ARBA00022692"/>
    </source>
</evidence>
<evidence type="ECO:0000313" key="14">
    <source>
        <dbReference type="Proteomes" id="UP000249720"/>
    </source>
</evidence>
<evidence type="ECO:0000256" key="2">
    <source>
        <dbReference type="ARBA" id="ARBA00004141"/>
    </source>
</evidence>
<evidence type="ECO:0000256" key="6">
    <source>
        <dbReference type="ARBA" id="ARBA00022801"/>
    </source>
</evidence>
<evidence type="ECO:0000256" key="10">
    <source>
        <dbReference type="ARBA" id="ARBA00023136"/>
    </source>
</evidence>
<keyword evidence="11" id="KW-0479">Metal-binding</keyword>
<keyword evidence="9 11" id="KW-0482">Metalloprotease</keyword>
<keyword evidence="7 11" id="KW-0862">Zinc</keyword>
<feature type="domain" description="Peptidase M50" evidence="12">
    <location>
        <begin position="18"/>
        <end position="438"/>
    </location>
</feature>
<evidence type="ECO:0000256" key="4">
    <source>
        <dbReference type="ARBA" id="ARBA00022670"/>
    </source>
</evidence>
<organism evidence="13 14">
    <name type="scientific">Hydrotalea sandarakina</name>
    <dbReference type="NCBI Taxonomy" id="1004304"/>
    <lineage>
        <taxon>Bacteria</taxon>
        <taxon>Pseudomonadati</taxon>
        <taxon>Bacteroidota</taxon>
        <taxon>Chitinophagia</taxon>
        <taxon>Chitinophagales</taxon>
        <taxon>Chitinophagaceae</taxon>
        <taxon>Hydrotalea</taxon>
    </lineage>
</organism>
<protein>
    <recommendedName>
        <fullName evidence="11">Zinc metalloprotease</fullName>
        <ecNumber evidence="11">3.4.24.-</ecNumber>
    </recommendedName>
</protein>
<dbReference type="Proteomes" id="UP000249720">
    <property type="component" value="Unassembled WGS sequence"/>
</dbReference>
<accession>A0A2W7SFQ4</accession>
<feature type="transmembrane region" description="Helical" evidence="11">
    <location>
        <begin position="426"/>
        <end position="448"/>
    </location>
</feature>
<evidence type="ECO:0000256" key="11">
    <source>
        <dbReference type="RuleBase" id="RU362031"/>
    </source>
</evidence>
<evidence type="ECO:0000256" key="7">
    <source>
        <dbReference type="ARBA" id="ARBA00022833"/>
    </source>
</evidence>
<feature type="transmembrane region" description="Helical" evidence="11">
    <location>
        <begin position="379"/>
        <end position="400"/>
    </location>
</feature>
<proteinExistence type="inferred from homology"/>
<dbReference type="CDD" id="cd06163">
    <property type="entry name" value="S2P-M50_PDZ_RseP-like"/>
    <property type="match status" value="1"/>
</dbReference>
<feature type="transmembrane region" description="Helical" evidence="11">
    <location>
        <begin position="111"/>
        <end position="136"/>
    </location>
</feature>
<dbReference type="EC" id="3.4.24.-" evidence="11"/>
<evidence type="ECO:0000256" key="3">
    <source>
        <dbReference type="ARBA" id="ARBA00007931"/>
    </source>
</evidence>
<dbReference type="Pfam" id="PF02163">
    <property type="entry name" value="Peptidase_M50"/>
    <property type="match status" value="1"/>
</dbReference>
<reference evidence="13 14" key="1">
    <citation type="submission" date="2018-06" db="EMBL/GenBank/DDBJ databases">
        <title>Genomic Encyclopedia of Archaeal and Bacterial Type Strains, Phase II (KMG-II): from individual species to whole genera.</title>
        <authorList>
            <person name="Goeker M."/>
        </authorList>
    </citation>
    <scope>NUCLEOTIDE SEQUENCE [LARGE SCALE GENOMIC DNA]</scope>
    <source>
        <strain evidence="13 14">DSM 23241</strain>
    </source>
</reference>
<dbReference type="NCBIfam" id="TIGR00054">
    <property type="entry name" value="RIP metalloprotease RseP"/>
    <property type="match status" value="1"/>
</dbReference>
<gene>
    <name evidence="13" type="ORF">LX80_00527</name>
</gene>
<dbReference type="GO" id="GO:0016020">
    <property type="term" value="C:membrane"/>
    <property type="evidence" value="ECO:0007669"/>
    <property type="project" value="UniProtKB-SubCell"/>
</dbReference>
<keyword evidence="10 11" id="KW-0472">Membrane</keyword>
<dbReference type="Gene3D" id="2.30.42.10">
    <property type="match status" value="2"/>
</dbReference>
<keyword evidence="14" id="KW-1185">Reference proteome</keyword>
<evidence type="ECO:0000313" key="13">
    <source>
        <dbReference type="EMBL" id="PZX66029.1"/>
    </source>
</evidence>
<comment type="similarity">
    <text evidence="3 11">Belongs to the peptidase M50B family.</text>
</comment>
<evidence type="ECO:0000256" key="9">
    <source>
        <dbReference type="ARBA" id="ARBA00023049"/>
    </source>
</evidence>
<evidence type="ECO:0000256" key="8">
    <source>
        <dbReference type="ARBA" id="ARBA00022989"/>
    </source>
</evidence>
<dbReference type="PANTHER" id="PTHR42837">
    <property type="entry name" value="REGULATOR OF SIGMA-E PROTEASE RSEP"/>
    <property type="match status" value="1"/>
</dbReference>
<keyword evidence="5 11" id="KW-0812">Transmembrane</keyword>
<dbReference type="InterPro" id="IPR036034">
    <property type="entry name" value="PDZ_sf"/>
</dbReference>
<dbReference type="SUPFAM" id="SSF50156">
    <property type="entry name" value="PDZ domain-like"/>
    <property type="match status" value="2"/>
</dbReference>
<comment type="subcellular location">
    <subcellularLocation>
        <location evidence="2">Membrane</location>
        <topology evidence="2">Multi-pass membrane protein</topology>
    </subcellularLocation>
</comment>
<dbReference type="GO" id="GO:0046872">
    <property type="term" value="F:metal ion binding"/>
    <property type="evidence" value="ECO:0007669"/>
    <property type="project" value="UniProtKB-KW"/>
</dbReference>
<comment type="cofactor">
    <cofactor evidence="1 11">
        <name>Zn(2+)</name>
        <dbReference type="ChEBI" id="CHEBI:29105"/>
    </cofactor>
</comment>
<dbReference type="OrthoDB" id="9782003at2"/>
<sequence>MSVLAIDWGVVGIKAGQFILSFSILVILHELGHFLPARWFKCRVEKFYLFFNPWFSLWKKKIGETEYGVGWIPFGGYVKIAGMIDESMDKEQMKKPPEPYEFRAKPAWQRLIIMLGGVTVNILLAIVIFIGIMYTWGEKYIPAQNLKYGVYVDSLGKRIGMQNGDKIVAVAGIPVEKVGTVGSMIILNQAKNITIERNGKDTVLNIPPGFIEQLNKNKLGGFTYVRTPLFVDTVLPGTQITSTVPLKKGDQLIAIQHIPVAYNNDAYQVLKNLKDKDSVQYTFLRNGHDTISAFVINNAKMKSGIGFQSPDQVLGTVQIHYSFIQAIPEGVKKCYSTLVNYISNLKLLFTSKEVKVNDSLGSVISIGGIFPGVWDWQSFWTLTAIFSIILAFMNVLPIPALDGGHALFTLVEMVTGRKPSDKFMEYAQMVGMVLLLSLMAYALGLDFLRIFRH</sequence>
<evidence type="ECO:0000256" key="1">
    <source>
        <dbReference type="ARBA" id="ARBA00001947"/>
    </source>
</evidence>
<dbReference type="InterPro" id="IPR004387">
    <property type="entry name" value="Pept_M50_Zn"/>
</dbReference>
<dbReference type="EMBL" id="QKZV01000001">
    <property type="protein sequence ID" value="PZX66029.1"/>
    <property type="molecule type" value="Genomic_DNA"/>
</dbReference>